<dbReference type="Proteomes" id="UP000594454">
    <property type="component" value="Chromosome 3"/>
</dbReference>
<gene>
    <name evidence="2" type="ORF">HERILL_LOCUS8150</name>
</gene>
<sequence>MNNKLLFNADSVAETTCSQNITQYDLDNELTQRKHFVRAVLRQILNSRRLLIDHVECLENILFEVELRISKFEFFTLANASLVGSLAILLNVAESVIRPIRFCAALVGSSFGALYFYKCVMKVQNVQIQNRIEELIQCIRSFGNGVKKNISYFNELLFMRSGKVTIEDIHYKRAWGCIQAIKTVTETLFFATRHLEESFPLSSYLNDVYSPIEDLNTCHYFTRQLMEFSPQHIKDFYNIFAYIQSQFLLRLALSTTDSSSFEYLEKDLPKLVKQIKKVLMEEEKNFLKIASTLKQRRAEERSKLHRTIQNNQTAPTSVLKDISLKLTSSIVAVAEECEKLDNSLQHIVDEGGGDDESLSNLDKKAKLLDMADSIRAVELSLSTCNDDFQRLMLIYNKYVLNRMASSHDDKDSKELVEYDADDDYEHLKALSLSDVDVATTRGDDYFAYSYDDQEDEFDNEKKNYEKYSDYELYNLDHNVTKKRFKPVLKQLIDKIDPIREDTMKNERKILESKGIDVNKFYGEDFAGGDRIRHQDEQGDSDESDEVEKRERPIRTDQYSELREFLARKGPVKLFSLPQPPAGVCEEEIIE</sequence>
<proteinExistence type="predicted"/>
<dbReference type="FunCoup" id="A0A7R8UQV0">
    <property type="interactions" value="29"/>
</dbReference>
<evidence type="ECO:0000313" key="3">
    <source>
        <dbReference type="Proteomes" id="UP000594454"/>
    </source>
</evidence>
<organism evidence="2 3">
    <name type="scientific">Hermetia illucens</name>
    <name type="common">Black soldier fly</name>
    <dbReference type="NCBI Taxonomy" id="343691"/>
    <lineage>
        <taxon>Eukaryota</taxon>
        <taxon>Metazoa</taxon>
        <taxon>Ecdysozoa</taxon>
        <taxon>Arthropoda</taxon>
        <taxon>Hexapoda</taxon>
        <taxon>Insecta</taxon>
        <taxon>Pterygota</taxon>
        <taxon>Neoptera</taxon>
        <taxon>Endopterygota</taxon>
        <taxon>Diptera</taxon>
        <taxon>Brachycera</taxon>
        <taxon>Stratiomyomorpha</taxon>
        <taxon>Stratiomyidae</taxon>
        <taxon>Hermetiinae</taxon>
        <taxon>Hermetia</taxon>
    </lineage>
</organism>
<dbReference type="EMBL" id="LR899011">
    <property type="protein sequence ID" value="CAD7085299.1"/>
    <property type="molecule type" value="Genomic_DNA"/>
</dbReference>
<dbReference type="OrthoDB" id="7762224at2759"/>
<evidence type="ECO:0000256" key="1">
    <source>
        <dbReference type="SAM" id="MobiDB-lite"/>
    </source>
</evidence>
<feature type="region of interest" description="Disordered" evidence="1">
    <location>
        <begin position="528"/>
        <end position="555"/>
    </location>
</feature>
<protein>
    <recommendedName>
        <fullName evidence="4">Vezatin</fullName>
    </recommendedName>
</protein>
<feature type="compositionally biased region" description="Basic and acidic residues" evidence="1">
    <location>
        <begin position="546"/>
        <end position="555"/>
    </location>
</feature>
<dbReference type="InParanoid" id="A0A7R8UQV0"/>
<evidence type="ECO:0000313" key="2">
    <source>
        <dbReference type="EMBL" id="CAD7085299.1"/>
    </source>
</evidence>
<evidence type="ECO:0008006" key="4">
    <source>
        <dbReference type="Google" id="ProtNLM"/>
    </source>
</evidence>
<dbReference type="AlphaFoldDB" id="A0A7R8UQV0"/>
<dbReference type="OMA" id="KYGAYYA"/>
<accession>A0A7R8UQV0</accession>
<reference evidence="2 3" key="1">
    <citation type="submission" date="2020-11" db="EMBL/GenBank/DDBJ databases">
        <authorList>
            <person name="Wallbank WR R."/>
            <person name="Pardo Diaz C."/>
            <person name="Kozak K."/>
            <person name="Martin S."/>
            <person name="Jiggins C."/>
            <person name="Moest M."/>
            <person name="Warren A I."/>
            <person name="Generalovic N T."/>
            <person name="Byers J.R.P. K."/>
            <person name="Montejo-Kovacevich G."/>
            <person name="Yen C E."/>
        </authorList>
    </citation>
    <scope>NUCLEOTIDE SEQUENCE [LARGE SCALE GENOMIC DNA]</scope>
</reference>
<keyword evidence="3" id="KW-1185">Reference proteome</keyword>
<name>A0A7R8UQV0_HERIL</name>